<evidence type="ECO:0000313" key="1">
    <source>
        <dbReference type="EMBL" id="CCA19741.1"/>
    </source>
</evidence>
<name>F0WEV9_9STRA</name>
<dbReference type="EMBL" id="FR824123">
    <property type="protein sequence ID" value="CCA19741.1"/>
    <property type="molecule type" value="Genomic_DNA"/>
</dbReference>
<sequence length="122" mass="13476">MLRAVCSKRICLSGLPTNDSIASCGKSSFVQVGLRFCVNVGRSIKLKPQKVTKSQVPHGSLSCYACIASPEWGCNTKTLCHDTVDQNKKRIEGSNSEQSLLSRWTRDRYLTQSRHSAKISTV</sequence>
<gene>
    <name evidence="1" type="primary">AlNc14C78G5157</name>
    <name evidence="1" type="ORF">ALNC14_058840</name>
</gene>
<accession>F0WEV9</accession>
<dbReference type="AlphaFoldDB" id="F0WEV9"/>
<proteinExistence type="predicted"/>
<dbReference type="HOGENOM" id="CLU_2030995_0_0_1"/>
<reference evidence="1" key="1">
    <citation type="journal article" date="2011" name="PLoS Biol.">
        <title>Gene gain and loss during evolution of obligate parasitism in the white rust pathogen of Arabidopsis thaliana.</title>
        <authorList>
            <person name="Kemen E."/>
            <person name="Gardiner A."/>
            <person name="Schultz-Larsen T."/>
            <person name="Kemen A.C."/>
            <person name="Balmuth A.L."/>
            <person name="Robert-Seilaniantz A."/>
            <person name="Bailey K."/>
            <person name="Holub E."/>
            <person name="Studholme D.J."/>
            <person name="Maclean D."/>
            <person name="Jones J.D."/>
        </authorList>
    </citation>
    <scope>NUCLEOTIDE SEQUENCE</scope>
</reference>
<reference evidence="1" key="2">
    <citation type="submission" date="2011-02" db="EMBL/GenBank/DDBJ databases">
        <authorList>
            <person name="MacLean D."/>
        </authorList>
    </citation>
    <scope>NUCLEOTIDE SEQUENCE</scope>
</reference>
<organism evidence="1">
    <name type="scientific">Albugo laibachii Nc14</name>
    <dbReference type="NCBI Taxonomy" id="890382"/>
    <lineage>
        <taxon>Eukaryota</taxon>
        <taxon>Sar</taxon>
        <taxon>Stramenopiles</taxon>
        <taxon>Oomycota</taxon>
        <taxon>Peronosporomycetes</taxon>
        <taxon>Albuginales</taxon>
        <taxon>Albuginaceae</taxon>
        <taxon>Albugo</taxon>
    </lineage>
</organism>
<protein>
    <submittedName>
        <fullName evidence="1">AlNc14C78G5157 protein</fullName>
    </submittedName>
</protein>